<keyword evidence="1" id="KW-0812">Transmembrane</keyword>
<evidence type="ECO:0000256" key="1">
    <source>
        <dbReference type="SAM" id="Phobius"/>
    </source>
</evidence>
<keyword evidence="1" id="KW-0472">Membrane</keyword>
<dbReference type="InterPro" id="IPR004158">
    <property type="entry name" value="DUF247_pln"/>
</dbReference>
<sequence>MIETPYLRQNFTKLQKAKETAKSTAPKVQKVASYLRDRKHSKKHYLPRLVSIGPIDHDKRKLELGENYKLMWAAMYLERTQQHDQTLYQRIASNIEQLKERFAEDVIRDFPGDVEKLSWMLFVDGCSLLQILDRGNLRHPEDLNVKVDQLVLVLQDVLLLENQIPYEVLKLLSDHQNDDTLVDSMNKFLDTNHHLSPANKDRKGKDQCKAKFDNKEGNRSLDEYGYTSDYIRNEDTLHQEHKIEVGKGSPFHLLDQLHRRVVGGESQHQNTKRCFDTTTYRNIKELRAAGIKLKLGKSRRLRDIFFSYRWKFLCADLTLPEITVDDTTATTFHNLIAYEMCPDFENKFEISSFVAFMDSLIDHPEDVKELRSAKVLHNSLGSDEEVANLFNTISADLVPNCEIYSDVRREIEKHYKKKYRAWIALGYHTYFSNPWAIIGFFAALFALVLTFIQTWIASNIEQLKERFAEDVIRDFPGDVEKLSWMLFVDGCSLLQILDRGNLRHPEDLNVKDVLLLENQIPYEVLKLLSDHQNDDTLVDSMNKFLDTNHHLSPANKDRKGKDQCKAKFDNKEGNRSLDEYGYTSDYIRNEDTLHQEHKIEVGKGSPFHLLDQLHRRVVGGESQHQNTKRCFDTTTYRNIKELRAAGIKLKLGKSRRLRDIFFSYRWKFLCADLTLPEITVDDTTATTFHNLIAYEMCPDFENKFEISSFVAFMDSLIDHPEDVKELRSAKVLHNSLGSDEEVANLFNTISADLVPNCEIYSDVRREIEKHYKKKYRAWIALGYHTYFSNPWAIIGFFAALFALVLTFIQTWFAIPPKC</sequence>
<dbReference type="Pfam" id="PF03140">
    <property type="entry name" value="DUF247"/>
    <property type="match status" value="2"/>
</dbReference>
<dbReference type="Proteomes" id="UP000501690">
    <property type="component" value="Linkage Group LG5"/>
</dbReference>
<dbReference type="AlphaFoldDB" id="A0A4D6LYJ7"/>
<keyword evidence="1" id="KW-1133">Transmembrane helix</keyword>
<evidence type="ECO:0000313" key="3">
    <source>
        <dbReference type="Proteomes" id="UP000501690"/>
    </source>
</evidence>
<protein>
    <submittedName>
        <fullName evidence="2">Uncharacterized protein</fullName>
    </submittedName>
</protein>
<keyword evidence="3" id="KW-1185">Reference proteome</keyword>
<evidence type="ECO:0000313" key="2">
    <source>
        <dbReference type="EMBL" id="QCD92944.1"/>
    </source>
</evidence>
<organism evidence="2 3">
    <name type="scientific">Vigna unguiculata</name>
    <name type="common">Cowpea</name>
    <dbReference type="NCBI Taxonomy" id="3917"/>
    <lineage>
        <taxon>Eukaryota</taxon>
        <taxon>Viridiplantae</taxon>
        <taxon>Streptophyta</taxon>
        <taxon>Embryophyta</taxon>
        <taxon>Tracheophyta</taxon>
        <taxon>Spermatophyta</taxon>
        <taxon>Magnoliopsida</taxon>
        <taxon>eudicotyledons</taxon>
        <taxon>Gunneridae</taxon>
        <taxon>Pentapetalae</taxon>
        <taxon>rosids</taxon>
        <taxon>fabids</taxon>
        <taxon>Fabales</taxon>
        <taxon>Fabaceae</taxon>
        <taxon>Papilionoideae</taxon>
        <taxon>50 kb inversion clade</taxon>
        <taxon>NPAAA clade</taxon>
        <taxon>indigoferoid/millettioid clade</taxon>
        <taxon>Phaseoleae</taxon>
        <taxon>Vigna</taxon>
    </lineage>
</organism>
<name>A0A4D6LYJ7_VIGUN</name>
<feature type="transmembrane region" description="Helical" evidence="1">
    <location>
        <begin position="791"/>
        <end position="814"/>
    </location>
</feature>
<accession>A0A4D6LYJ7</accession>
<dbReference type="EMBL" id="CP039349">
    <property type="protein sequence ID" value="QCD92944.1"/>
    <property type="molecule type" value="Genomic_DNA"/>
</dbReference>
<reference evidence="2 3" key="1">
    <citation type="submission" date="2019-04" db="EMBL/GenBank/DDBJ databases">
        <title>An improved genome assembly and genetic linkage map for asparagus bean, Vigna unguiculata ssp. sesquipedialis.</title>
        <authorList>
            <person name="Xia Q."/>
            <person name="Zhang R."/>
            <person name="Dong Y."/>
        </authorList>
    </citation>
    <scope>NUCLEOTIDE SEQUENCE [LARGE SCALE GENOMIC DNA]</scope>
    <source>
        <tissue evidence="2">Leaf</tissue>
    </source>
</reference>
<gene>
    <name evidence="2" type="ORF">DEO72_LG5g1013</name>
</gene>
<feature type="transmembrane region" description="Helical" evidence="1">
    <location>
        <begin position="435"/>
        <end position="456"/>
    </location>
</feature>
<dbReference type="PANTHER" id="PTHR31549:SF191">
    <property type="entry name" value="DUF247 DOMAIN PROTEIN"/>
    <property type="match status" value="1"/>
</dbReference>
<proteinExistence type="predicted"/>
<dbReference type="PANTHER" id="PTHR31549">
    <property type="entry name" value="PROTEIN, PUTATIVE (DUF247)-RELATED-RELATED"/>
    <property type="match status" value="1"/>
</dbReference>